<reference evidence="1 2" key="1">
    <citation type="submission" date="2023-06" db="EMBL/GenBank/DDBJ databases">
        <authorList>
            <person name="Zeman M."/>
            <person name="Kubasova T."/>
            <person name="Jahodarova E."/>
            <person name="Nykrynova M."/>
            <person name="Rychlik I."/>
        </authorList>
    </citation>
    <scope>NUCLEOTIDE SEQUENCE [LARGE SCALE GENOMIC DNA]</scope>
    <source>
        <strain evidence="1 2">109_WCHN</strain>
    </source>
</reference>
<dbReference type="NCBIfam" id="TIGR01509">
    <property type="entry name" value="HAD-SF-IA-v3"/>
    <property type="match status" value="1"/>
</dbReference>
<dbReference type="Proteomes" id="UP001169458">
    <property type="component" value="Unassembled WGS sequence"/>
</dbReference>
<dbReference type="PANTHER" id="PTHR43611:SF3">
    <property type="entry name" value="FLAVIN MONONUCLEOTIDE HYDROLASE 1, CHLOROPLATIC"/>
    <property type="match status" value="1"/>
</dbReference>
<name>A0ABT7VDY3_9BACE</name>
<dbReference type="RefSeq" id="WP_289558709.1">
    <property type="nucleotide sequence ID" value="NZ_JAUDEN010000005.1"/>
</dbReference>
<dbReference type="Gene3D" id="3.40.50.1000">
    <property type="entry name" value="HAD superfamily/HAD-like"/>
    <property type="match status" value="1"/>
</dbReference>
<keyword evidence="2" id="KW-1185">Reference proteome</keyword>
<dbReference type="Gene3D" id="1.10.150.240">
    <property type="entry name" value="Putative phosphatase, domain 2"/>
    <property type="match status" value="1"/>
</dbReference>
<dbReference type="EMBL" id="JAUDEN010000005">
    <property type="protein sequence ID" value="MDM8324482.1"/>
    <property type="molecule type" value="Genomic_DNA"/>
</dbReference>
<evidence type="ECO:0000313" key="1">
    <source>
        <dbReference type="EMBL" id="MDM8324482.1"/>
    </source>
</evidence>
<reference evidence="2" key="2">
    <citation type="submission" date="2023-07" db="EMBL/GenBank/DDBJ databases">
        <title>Identification and characterization of horizontal gene transfer across gut microbiota members of farm animals based on homology search.</title>
        <authorList>
            <person name="Schwarzerova J."/>
            <person name="Nykrynova M."/>
            <person name="Jureckova K."/>
            <person name="Cejkova D."/>
            <person name="Rychlik I."/>
        </authorList>
    </citation>
    <scope>NUCLEOTIDE SEQUENCE [LARGE SCALE GENOMIC DNA]</scope>
    <source>
        <strain evidence="2">109_WCHN</strain>
    </source>
</reference>
<dbReference type="Pfam" id="PF00702">
    <property type="entry name" value="Hydrolase"/>
    <property type="match status" value="1"/>
</dbReference>
<dbReference type="CDD" id="cd02603">
    <property type="entry name" value="HAD_sEH-N_like"/>
    <property type="match status" value="1"/>
</dbReference>
<gene>
    <name evidence="1" type="ORF">QUW60_04445</name>
</gene>
<protein>
    <submittedName>
        <fullName evidence="1">HAD family phosphatase</fullName>
    </submittedName>
</protein>
<proteinExistence type="predicted"/>
<accession>A0ABT7VDY3</accession>
<dbReference type="SUPFAM" id="SSF56784">
    <property type="entry name" value="HAD-like"/>
    <property type="match status" value="1"/>
</dbReference>
<dbReference type="InterPro" id="IPR023214">
    <property type="entry name" value="HAD_sf"/>
</dbReference>
<dbReference type="InterPro" id="IPR036412">
    <property type="entry name" value="HAD-like_sf"/>
</dbReference>
<dbReference type="InterPro" id="IPR006439">
    <property type="entry name" value="HAD-SF_hydro_IA"/>
</dbReference>
<sequence>MIKNLIFDWGNVLIDVSVERFAKSCKAFGIQFADDEVGSAHKAGFFLEYEKGNLSDCEFRNEIRARASVILSDEEVDSVWNGMLGRIPVEKLQLLYMLKDTYNLYLLSNTNSIHWNTFSKKSFDYRGLNADDFFKGIYLSYKLHTAKPDSVIFHKAVEDAGIDVRETLFIDDSFANCMTARSLGMSVLHYKPGDNLESCILKELEQKEMI</sequence>
<dbReference type="SFLD" id="SFLDS00003">
    <property type="entry name" value="Haloacid_Dehalogenase"/>
    <property type="match status" value="1"/>
</dbReference>
<dbReference type="PANTHER" id="PTHR43611">
    <property type="entry name" value="ALPHA-D-GLUCOSE 1-PHOSPHATE PHOSPHATASE"/>
    <property type="match status" value="1"/>
</dbReference>
<organism evidence="1 2">
    <name type="scientific">Bacteroides gallinaceum</name>
    <dbReference type="NCBI Taxonomy" id="1462571"/>
    <lineage>
        <taxon>Bacteria</taxon>
        <taxon>Pseudomonadati</taxon>
        <taxon>Bacteroidota</taxon>
        <taxon>Bacteroidia</taxon>
        <taxon>Bacteroidales</taxon>
        <taxon>Bacteroidaceae</taxon>
        <taxon>Bacteroides</taxon>
    </lineage>
</organism>
<dbReference type="InterPro" id="IPR023198">
    <property type="entry name" value="PGP-like_dom2"/>
</dbReference>
<dbReference type="SFLD" id="SFLDG01129">
    <property type="entry name" value="C1.5:_HAD__Beta-PGM__Phosphata"/>
    <property type="match status" value="1"/>
</dbReference>
<evidence type="ECO:0000313" key="2">
    <source>
        <dbReference type="Proteomes" id="UP001169458"/>
    </source>
</evidence>
<comment type="caution">
    <text evidence="1">The sequence shown here is derived from an EMBL/GenBank/DDBJ whole genome shotgun (WGS) entry which is preliminary data.</text>
</comment>